<gene>
    <name evidence="2" type="ORF">CMV24_06005</name>
</gene>
<dbReference type="SMART" id="SM00530">
    <property type="entry name" value="HTH_XRE"/>
    <property type="match status" value="1"/>
</dbReference>
<dbReference type="SUPFAM" id="SSF47413">
    <property type="entry name" value="lambda repressor-like DNA-binding domains"/>
    <property type="match status" value="1"/>
</dbReference>
<dbReference type="AlphaFoldDB" id="A0A2A3M809"/>
<sequence>MSIFDTAEKRVLSKSELGLVIKHIRELRQWSQGTLAQLAHTTERTIQRIEAGSGASLHTLRALAVAFDFKDIDAFTKPMAIPTDEQLQAAREQFEKKYITSKALKVESGRFLAKLAAESGGDYIEPAFELSREQAVIFAELTDYVREYRDCAELYTSTSLLQVFEELQNLLTRLGDQGVTLRYATLQVLQKTSQPQQELQLMGQVLYIVGFSEGEAPDEIALPRKISFW</sequence>
<evidence type="ECO:0000313" key="3">
    <source>
        <dbReference type="Proteomes" id="UP000218102"/>
    </source>
</evidence>
<dbReference type="InterPro" id="IPR010982">
    <property type="entry name" value="Lambda_DNA-bd_dom_sf"/>
</dbReference>
<protein>
    <submittedName>
        <fullName evidence="2">XRE family transcriptional regulator</fullName>
    </submittedName>
</protein>
<comment type="caution">
    <text evidence="2">The sequence shown here is derived from an EMBL/GenBank/DDBJ whole genome shotgun (WGS) entry which is preliminary data.</text>
</comment>
<organism evidence="2 3">
    <name type="scientific">Pseudomonas plecoglossicida</name>
    <dbReference type="NCBI Taxonomy" id="70775"/>
    <lineage>
        <taxon>Bacteria</taxon>
        <taxon>Pseudomonadati</taxon>
        <taxon>Pseudomonadota</taxon>
        <taxon>Gammaproteobacteria</taxon>
        <taxon>Pseudomonadales</taxon>
        <taxon>Pseudomonadaceae</taxon>
        <taxon>Pseudomonas</taxon>
    </lineage>
</organism>
<reference evidence="2 3" key="1">
    <citation type="submission" date="2017-09" db="EMBL/GenBank/DDBJ databases">
        <authorList>
            <person name="Ehlers B."/>
            <person name="Leendertz F.H."/>
        </authorList>
    </citation>
    <scope>NUCLEOTIDE SEQUENCE [LARGE SCALE GENOMIC DNA]</scope>
    <source>
        <strain evidence="2 3">DJ-1</strain>
    </source>
</reference>
<dbReference type="Pfam" id="PF01381">
    <property type="entry name" value="HTH_3"/>
    <property type="match status" value="1"/>
</dbReference>
<proteinExistence type="predicted"/>
<evidence type="ECO:0000313" key="2">
    <source>
        <dbReference type="EMBL" id="PBJ96277.1"/>
    </source>
</evidence>
<name>A0A2A3M809_PSEDL</name>
<dbReference type="EMBL" id="NTME01000005">
    <property type="protein sequence ID" value="PBJ96277.1"/>
    <property type="molecule type" value="Genomic_DNA"/>
</dbReference>
<accession>A0A2A3M809</accession>
<dbReference type="InterPro" id="IPR001387">
    <property type="entry name" value="Cro/C1-type_HTH"/>
</dbReference>
<evidence type="ECO:0000259" key="1">
    <source>
        <dbReference type="PROSITE" id="PS50943"/>
    </source>
</evidence>
<dbReference type="GO" id="GO:0003677">
    <property type="term" value="F:DNA binding"/>
    <property type="evidence" value="ECO:0007669"/>
    <property type="project" value="InterPro"/>
</dbReference>
<dbReference type="CDD" id="cd00093">
    <property type="entry name" value="HTH_XRE"/>
    <property type="match status" value="1"/>
</dbReference>
<dbReference type="Proteomes" id="UP000218102">
    <property type="component" value="Unassembled WGS sequence"/>
</dbReference>
<feature type="domain" description="HTH cro/C1-type" evidence="1">
    <location>
        <begin position="21"/>
        <end position="75"/>
    </location>
</feature>
<dbReference type="PROSITE" id="PS50943">
    <property type="entry name" value="HTH_CROC1"/>
    <property type="match status" value="1"/>
</dbReference>
<dbReference type="RefSeq" id="WP_009681468.1">
    <property type="nucleotide sequence ID" value="NZ_NTME01000005.1"/>
</dbReference>
<dbReference type="Gene3D" id="1.10.260.40">
    <property type="entry name" value="lambda repressor-like DNA-binding domains"/>
    <property type="match status" value="1"/>
</dbReference>